<feature type="region of interest" description="Disordered" evidence="4">
    <location>
        <begin position="181"/>
        <end position="200"/>
    </location>
</feature>
<dbReference type="Pfam" id="PF03358">
    <property type="entry name" value="FMN_red"/>
    <property type="match status" value="1"/>
</dbReference>
<dbReference type="InterPro" id="IPR005025">
    <property type="entry name" value="FMN_Rdtase-like_dom"/>
</dbReference>
<keyword evidence="1" id="KW-0285">Flavoprotein</keyword>
<keyword evidence="2" id="KW-0288">FMN</keyword>
<dbReference type="InterPro" id="IPR023932">
    <property type="entry name" value="CE1759_FMN_reduct"/>
</dbReference>
<evidence type="ECO:0000313" key="6">
    <source>
        <dbReference type="EMBL" id="HIW90295.1"/>
    </source>
</evidence>
<dbReference type="PANTHER" id="PTHR43408">
    <property type="entry name" value="FMN REDUCTASE (NADPH)"/>
    <property type="match status" value="1"/>
</dbReference>
<protein>
    <submittedName>
        <fullName evidence="6">NAD(P)H-dependent oxidoreductase</fullName>
    </submittedName>
</protein>
<organism evidence="6 7">
    <name type="scientific">Candidatus Corynebacterium avicola</name>
    <dbReference type="NCBI Taxonomy" id="2838527"/>
    <lineage>
        <taxon>Bacteria</taxon>
        <taxon>Bacillati</taxon>
        <taxon>Actinomycetota</taxon>
        <taxon>Actinomycetes</taxon>
        <taxon>Mycobacteriales</taxon>
        <taxon>Corynebacteriaceae</taxon>
        <taxon>Corynebacterium</taxon>
    </lineage>
</organism>
<comment type="caution">
    <text evidence="6">The sequence shown here is derived from an EMBL/GenBank/DDBJ whole genome shotgun (WGS) entry which is preliminary data.</text>
</comment>
<evidence type="ECO:0000256" key="2">
    <source>
        <dbReference type="ARBA" id="ARBA00022643"/>
    </source>
</evidence>
<name>A0A9D1RMQ5_9CORY</name>
<evidence type="ECO:0000313" key="7">
    <source>
        <dbReference type="Proteomes" id="UP000824190"/>
    </source>
</evidence>
<dbReference type="AlphaFoldDB" id="A0A9D1RMQ5"/>
<dbReference type="Gene3D" id="3.40.50.360">
    <property type="match status" value="1"/>
</dbReference>
<evidence type="ECO:0000256" key="3">
    <source>
        <dbReference type="ARBA" id="ARBA00023002"/>
    </source>
</evidence>
<proteinExistence type="predicted"/>
<evidence type="ECO:0000256" key="1">
    <source>
        <dbReference type="ARBA" id="ARBA00022630"/>
    </source>
</evidence>
<evidence type="ECO:0000256" key="4">
    <source>
        <dbReference type="SAM" id="MobiDB-lite"/>
    </source>
</evidence>
<dbReference type="InterPro" id="IPR029039">
    <property type="entry name" value="Flavoprotein-like_sf"/>
</dbReference>
<reference evidence="6" key="1">
    <citation type="journal article" date="2021" name="PeerJ">
        <title>Extensive microbial diversity within the chicken gut microbiome revealed by metagenomics and culture.</title>
        <authorList>
            <person name="Gilroy R."/>
            <person name="Ravi A."/>
            <person name="Getino M."/>
            <person name="Pursley I."/>
            <person name="Horton D.L."/>
            <person name="Alikhan N.F."/>
            <person name="Baker D."/>
            <person name="Gharbi K."/>
            <person name="Hall N."/>
            <person name="Watson M."/>
            <person name="Adriaenssens E.M."/>
            <person name="Foster-Nyarko E."/>
            <person name="Jarju S."/>
            <person name="Secka A."/>
            <person name="Antonio M."/>
            <person name="Oren A."/>
            <person name="Chaudhuri R.R."/>
            <person name="La Ragione R."/>
            <person name="Hildebrand F."/>
            <person name="Pallen M.J."/>
        </authorList>
    </citation>
    <scope>NUCLEOTIDE SEQUENCE</scope>
    <source>
        <strain evidence="6">CHK32-1732</strain>
    </source>
</reference>
<keyword evidence="3" id="KW-0560">Oxidoreductase</keyword>
<dbReference type="InterPro" id="IPR051814">
    <property type="entry name" value="NAD(P)H-dep_FMN_reductase"/>
</dbReference>
<gene>
    <name evidence="6" type="ORF">H9870_01305</name>
</gene>
<feature type="domain" description="NADPH-dependent FMN reductase-like" evidence="5">
    <location>
        <begin position="3"/>
        <end position="150"/>
    </location>
</feature>
<dbReference type="NCBIfam" id="TIGR04037">
    <property type="entry name" value="LLM_duo_CE1759"/>
    <property type="match status" value="1"/>
</dbReference>
<accession>A0A9D1RMQ5</accession>
<dbReference type="EMBL" id="DXGC01000011">
    <property type="protein sequence ID" value="HIW90295.1"/>
    <property type="molecule type" value="Genomic_DNA"/>
</dbReference>
<dbReference type="SUPFAM" id="SSF52218">
    <property type="entry name" value="Flavoproteins"/>
    <property type="match status" value="1"/>
</dbReference>
<sequence>MRTLVIVNAGLSNPSTTRQIAEEIATATTRQVTAAGEGLEVHTVDLRGLASDLASFMTTFMPSDALVESQRTVTGADALIVATPVFQGSYSGLFKMFFDTLEKRSLEGIPTTMVATAGTERHSMVLDYAVRPLLGFLHAVVLPTGVFAATGEFGADTGLDQRIERAAGELSEQLTRVDGVSGLAGTADRNHATDTADTSDDFRVPDGGFASLLAGHTGN</sequence>
<evidence type="ECO:0000259" key="5">
    <source>
        <dbReference type="Pfam" id="PF03358"/>
    </source>
</evidence>
<dbReference type="Proteomes" id="UP000824190">
    <property type="component" value="Unassembled WGS sequence"/>
</dbReference>
<dbReference type="GO" id="GO:0016491">
    <property type="term" value="F:oxidoreductase activity"/>
    <property type="evidence" value="ECO:0007669"/>
    <property type="project" value="UniProtKB-KW"/>
</dbReference>
<dbReference type="PANTHER" id="PTHR43408:SF2">
    <property type="entry name" value="FMN REDUCTASE (NADPH)"/>
    <property type="match status" value="1"/>
</dbReference>
<reference evidence="6" key="2">
    <citation type="submission" date="2021-04" db="EMBL/GenBank/DDBJ databases">
        <authorList>
            <person name="Gilroy R."/>
        </authorList>
    </citation>
    <scope>NUCLEOTIDE SEQUENCE</scope>
    <source>
        <strain evidence="6">CHK32-1732</strain>
    </source>
</reference>
<feature type="compositionally biased region" description="Basic and acidic residues" evidence="4">
    <location>
        <begin position="188"/>
        <end position="200"/>
    </location>
</feature>